<comment type="caution">
    <text evidence="1">The sequence shown here is derived from an EMBL/GenBank/DDBJ whole genome shotgun (WGS) entry which is preliminary data.</text>
</comment>
<dbReference type="EMBL" id="MGJD01000006">
    <property type="protein sequence ID" value="OGN01379.1"/>
    <property type="molecule type" value="Genomic_DNA"/>
</dbReference>
<proteinExistence type="predicted"/>
<reference evidence="1 2" key="1">
    <citation type="journal article" date="2016" name="Nat. Commun.">
        <title>Thousands of microbial genomes shed light on interconnected biogeochemical processes in an aquifer system.</title>
        <authorList>
            <person name="Anantharaman K."/>
            <person name="Brown C.T."/>
            <person name="Hug L.A."/>
            <person name="Sharon I."/>
            <person name="Castelle C.J."/>
            <person name="Probst A.J."/>
            <person name="Thomas B.C."/>
            <person name="Singh A."/>
            <person name="Wilkins M.J."/>
            <person name="Karaoz U."/>
            <person name="Brodie E.L."/>
            <person name="Williams K.H."/>
            <person name="Hubbard S.S."/>
            <person name="Banfield J.F."/>
        </authorList>
    </citation>
    <scope>NUCLEOTIDE SEQUENCE [LARGE SCALE GENOMIC DNA]</scope>
</reference>
<dbReference type="AlphaFoldDB" id="A0A1F8EMU9"/>
<protein>
    <submittedName>
        <fullName evidence="1">Uncharacterized protein</fullName>
    </submittedName>
</protein>
<accession>A0A1F8EMU9</accession>
<gene>
    <name evidence="1" type="ORF">A2650_00650</name>
</gene>
<organism evidence="1 2">
    <name type="scientific">Candidatus Yanofskybacteria bacterium RIFCSPHIGHO2_01_FULL_41_53</name>
    <dbReference type="NCBI Taxonomy" id="1802663"/>
    <lineage>
        <taxon>Bacteria</taxon>
        <taxon>Candidatus Yanofskyibacteriota</taxon>
    </lineage>
</organism>
<name>A0A1F8EMU9_9BACT</name>
<sequence length="137" mass="16611">MENTINNKEQIIIDFDFIQELAGEGYLERNLTAEELETIFYKISDNLWEFIARTTDEVIEFNELLEANKNAKNVFPHYKVIWKNENSYQKEFKERGCFLTLDDAKHFIHHDWILPEDRWRVYKVDQDKSEIEVYKVN</sequence>
<evidence type="ECO:0000313" key="2">
    <source>
        <dbReference type="Proteomes" id="UP000177117"/>
    </source>
</evidence>
<evidence type="ECO:0000313" key="1">
    <source>
        <dbReference type="EMBL" id="OGN01379.1"/>
    </source>
</evidence>
<dbReference type="Proteomes" id="UP000177117">
    <property type="component" value="Unassembled WGS sequence"/>
</dbReference>